<keyword evidence="4" id="KW-1185">Reference proteome</keyword>
<comment type="similarity">
    <text evidence="2">Belongs to the 2H phosphoesterase superfamily. ThpR family.</text>
</comment>
<comment type="function">
    <text evidence="2">Hydrolyzes RNA 2',3'-cyclic phosphodiester to an RNA 2'-phosphomonoester.</text>
</comment>
<proteinExistence type="inferred from homology"/>
<evidence type="ECO:0000313" key="3">
    <source>
        <dbReference type="EMBL" id="MFC4655601.1"/>
    </source>
</evidence>
<sequence length="173" mass="19674">MQRCFFSLSFDAAQQQQLAACQPVDQYPEALWHPPANLHLTLVFLGQQSEETQQQLWQNALPLLNDTPAFELCFDHLAQFHQAKVLFLGLQTEVPALMTLQQQLSALCQPVLTGPQPEQFLPHVTLARKIRPEFSFRQPAGPVRLRCTEVGFYHSVSTVSGVRYLCKERQTLV</sequence>
<reference evidence="4" key="1">
    <citation type="journal article" date="2019" name="Int. J. Syst. Evol. Microbiol.">
        <title>The Global Catalogue of Microorganisms (GCM) 10K type strain sequencing project: providing services to taxonomists for standard genome sequencing and annotation.</title>
        <authorList>
            <consortium name="The Broad Institute Genomics Platform"/>
            <consortium name="The Broad Institute Genome Sequencing Center for Infectious Disease"/>
            <person name="Wu L."/>
            <person name="Ma J."/>
        </authorList>
    </citation>
    <scope>NUCLEOTIDE SEQUENCE [LARGE SCALE GENOMIC DNA]</scope>
    <source>
        <strain evidence="4">DT28</strain>
    </source>
</reference>
<feature type="short sequence motif" description="HXTX 2" evidence="2">
    <location>
        <begin position="123"/>
        <end position="126"/>
    </location>
</feature>
<name>A0ABV9JMV2_9GAMM</name>
<dbReference type="InterPro" id="IPR009097">
    <property type="entry name" value="Cyclic_Pdiesterase"/>
</dbReference>
<feature type="active site" description="Proton donor" evidence="2">
    <location>
        <position position="39"/>
    </location>
</feature>
<keyword evidence="1 2" id="KW-0378">Hydrolase</keyword>
<dbReference type="PANTHER" id="PTHR35561">
    <property type="entry name" value="RNA 2',3'-CYCLIC PHOSPHODIESTERASE"/>
    <property type="match status" value="1"/>
</dbReference>
<protein>
    <recommendedName>
        <fullName evidence="2">RNA 2',3'-cyclic phosphodiesterase</fullName>
        <shortName evidence="2">RNA 2',3'-CPDase</shortName>
        <ecNumber evidence="2">3.1.4.58</ecNumber>
    </recommendedName>
</protein>
<dbReference type="RefSeq" id="WP_377334093.1">
    <property type="nucleotide sequence ID" value="NZ_JBHSGB010000010.1"/>
</dbReference>
<evidence type="ECO:0000256" key="2">
    <source>
        <dbReference type="HAMAP-Rule" id="MF_01940"/>
    </source>
</evidence>
<dbReference type="PANTHER" id="PTHR35561:SF1">
    <property type="entry name" value="RNA 2',3'-CYCLIC PHOSPHODIESTERASE"/>
    <property type="match status" value="1"/>
</dbReference>
<gene>
    <name evidence="3" type="primary">thpR</name>
    <name evidence="3" type="ORF">ACFO3I_11305</name>
</gene>
<comment type="catalytic activity">
    <reaction evidence="2">
        <text>a 3'-end 2',3'-cyclophospho-ribonucleotide-RNA + H2O = a 3'-end 2'-phospho-ribonucleotide-RNA + H(+)</text>
        <dbReference type="Rhea" id="RHEA:11828"/>
        <dbReference type="Rhea" id="RHEA-COMP:10464"/>
        <dbReference type="Rhea" id="RHEA-COMP:17353"/>
        <dbReference type="ChEBI" id="CHEBI:15377"/>
        <dbReference type="ChEBI" id="CHEBI:15378"/>
        <dbReference type="ChEBI" id="CHEBI:83064"/>
        <dbReference type="ChEBI" id="CHEBI:173113"/>
        <dbReference type="EC" id="3.1.4.58"/>
    </reaction>
</comment>
<evidence type="ECO:0000313" key="4">
    <source>
        <dbReference type="Proteomes" id="UP001595962"/>
    </source>
</evidence>
<dbReference type="HAMAP" id="MF_01940">
    <property type="entry name" value="RNA_CPDase"/>
    <property type="match status" value="1"/>
</dbReference>
<evidence type="ECO:0000256" key="1">
    <source>
        <dbReference type="ARBA" id="ARBA00022801"/>
    </source>
</evidence>
<accession>A0ABV9JMV2</accession>
<dbReference type="NCBIfam" id="TIGR02258">
    <property type="entry name" value="2_5_ligase"/>
    <property type="match status" value="1"/>
</dbReference>
<dbReference type="SUPFAM" id="SSF55144">
    <property type="entry name" value="LigT-like"/>
    <property type="match status" value="1"/>
</dbReference>
<feature type="active site" description="Proton acceptor" evidence="2">
    <location>
        <position position="123"/>
    </location>
</feature>
<comment type="caution">
    <text evidence="3">The sequence shown here is derived from an EMBL/GenBank/DDBJ whole genome shotgun (WGS) entry which is preliminary data.</text>
</comment>
<dbReference type="Gene3D" id="3.90.1140.10">
    <property type="entry name" value="Cyclic phosphodiesterase"/>
    <property type="match status" value="1"/>
</dbReference>
<organism evidence="3 4">
    <name type="scientific">Rheinheimera marina</name>
    <dbReference type="NCBI Taxonomy" id="1774958"/>
    <lineage>
        <taxon>Bacteria</taxon>
        <taxon>Pseudomonadati</taxon>
        <taxon>Pseudomonadota</taxon>
        <taxon>Gammaproteobacteria</taxon>
        <taxon>Chromatiales</taxon>
        <taxon>Chromatiaceae</taxon>
        <taxon>Rheinheimera</taxon>
    </lineage>
</organism>
<dbReference type="Pfam" id="PF13563">
    <property type="entry name" value="2_5_RNA_ligase2"/>
    <property type="match status" value="1"/>
</dbReference>
<dbReference type="EC" id="3.1.4.58" evidence="2"/>
<dbReference type="Proteomes" id="UP001595962">
    <property type="component" value="Unassembled WGS sequence"/>
</dbReference>
<dbReference type="InterPro" id="IPR004175">
    <property type="entry name" value="RNA_CPDase"/>
</dbReference>
<dbReference type="EMBL" id="JBHSGB010000010">
    <property type="protein sequence ID" value="MFC4655601.1"/>
    <property type="molecule type" value="Genomic_DNA"/>
</dbReference>
<feature type="short sequence motif" description="HXTX 1" evidence="2">
    <location>
        <begin position="39"/>
        <end position="42"/>
    </location>
</feature>